<keyword evidence="1" id="KW-0812">Transmembrane</keyword>
<dbReference type="KEGG" id="amr:AM1_3644"/>
<protein>
    <submittedName>
        <fullName evidence="2">Uncharacterized protein</fullName>
    </submittedName>
</protein>
<dbReference type="EMBL" id="CP000828">
    <property type="protein sequence ID" value="ABW28634.1"/>
    <property type="molecule type" value="Genomic_DNA"/>
</dbReference>
<organism evidence="2 3">
    <name type="scientific">Acaryochloris marina (strain MBIC 11017)</name>
    <dbReference type="NCBI Taxonomy" id="329726"/>
    <lineage>
        <taxon>Bacteria</taxon>
        <taxon>Bacillati</taxon>
        <taxon>Cyanobacteriota</taxon>
        <taxon>Cyanophyceae</taxon>
        <taxon>Acaryochloridales</taxon>
        <taxon>Acaryochloridaceae</taxon>
        <taxon>Acaryochloris</taxon>
    </lineage>
</organism>
<name>B0C3D5_ACAM1</name>
<evidence type="ECO:0000313" key="2">
    <source>
        <dbReference type="EMBL" id="ABW28634.1"/>
    </source>
</evidence>
<dbReference type="AlphaFoldDB" id="B0C3D5"/>
<dbReference type="Proteomes" id="UP000000268">
    <property type="component" value="Chromosome"/>
</dbReference>
<reference evidence="2 3" key="1">
    <citation type="journal article" date="2008" name="Proc. Natl. Acad. Sci. U.S.A.">
        <title>Niche adaptation and genome expansion in the chlorophyll d-producing cyanobacterium Acaryochloris marina.</title>
        <authorList>
            <person name="Swingley W.D."/>
            <person name="Chen M."/>
            <person name="Cheung P.C."/>
            <person name="Conrad A.L."/>
            <person name="Dejesa L.C."/>
            <person name="Hao J."/>
            <person name="Honchak B.M."/>
            <person name="Karbach L.E."/>
            <person name="Kurdoglu A."/>
            <person name="Lahiri S."/>
            <person name="Mastrian S.D."/>
            <person name="Miyashita H."/>
            <person name="Page L."/>
            <person name="Ramakrishna P."/>
            <person name="Satoh S."/>
            <person name="Sattley W.M."/>
            <person name="Shimada Y."/>
            <person name="Taylor H.L."/>
            <person name="Tomo T."/>
            <person name="Tsuchiya T."/>
            <person name="Wang Z.T."/>
            <person name="Raymond J."/>
            <person name="Mimuro M."/>
            <person name="Blankenship R.E."/>
            <person name="Touchman J.W."/>
        </authorList>
    </citation>
    <scope>NUCLEOTIDE SEQUENCE [LARGE SCALE GENOMIC DNA]</scope>
    <source>
        <strain evidence="3">MBIC 11017</strain>
    </source>
</reference>
<keyword evidence="3" id="KW-1185">Reference proteome</keyword>
<feature type="transmembrane region" description="Helical" evidence="1">
    <location>
        <begin position="12"/>
        <end position="30"/>
    </location>
</feature>
<keyword evidence="1" id="KW-1133">Transmembrane helix</keyword>
<accession>B0C3D5</accession>
<evidence type="ECO:0000256" key="1">
    <source>
        <dbReference type="SAM" id="Phobius"/>
    </source>
</evidence>
<proteinExistence type="predicted"/>
<sequence length="40" mass="4635">MQSNSPHQMPYFFLAFTHSSLVLVNGIFFVKDFSLHGFGW</sequence>
<evidence type="ECO:0000313" key="3">
    <source>
        <dbReference type="Proteomes" id="UP000000268"/>
    </source>
</evidence>
<dbReference type="HOGENOM" id="CLU_3283119_0_0_3"/>
<gene>
    <name evidence="2" type="ordered locus">AM1_3644</name>
</gene>
<keyword evidence="1" id="KW-0472">Membrane</keyword>